<protein>
    <submittedName>
        <fullName evidence="1">Uncharacterized protein</fullName>
    </submittedName>
</protein>
<reference evidence="1 2" key="1">
    <citation type="journal article" date="2021" name="Hortic Res">
        <title>High-quality reference genome and annotation aids understanding of berry development for evergreen blueberry (Vaccinium darrowii).</title>
        <authorList>
            <person name="Yu J."/>
            <person name="Hulse-Kemp A.M."/>
            <person name="Babiker E."/>
            <person name="Staton M."/>
        </authorList>
    </citation>
    <scope>NUCLEOTIDE SEQUENCE [LARGE SCALE GENOMIC DNA]</scope>
    <source>
        <strain evidence="2">cv. NJ 8807/NJ 8810</strain>
        <tissue evidence="1">Young leaf</tissue>
    </source>
</reference>
<name>A0ACB7ZJ84_9ERIC</name>
<dbReference type="EMBL" id="CM037159">
    <property type="protein sequence ID" value="KAH7865917.1"/>
    <property type="molecule type" value="Genomic_DNA"/>
</dbReference>
<proteinExistence type="predicted"/>
<keyword evidence="2" id="KW-1185">Reference proteome</keyword>
<gene>
    <name evidence="1" type="ORF">Vadar_013077</name>
</gene>
<comment type="caution">
    <text evidence="1">The sequence shown here is derived from an EMBL/GenBank/DDBJ whole genome shotgun (WGS) entry which is preliminary data.</text>
</comment>
<organism evidence="1 2">
    <name type="scientific">Vaccinium darrowii</name>
    <dbReference type="NCBI Taxonomy" id="229202"/>
    <lineage>
        <taxon>Eukaryota</taxon>
        <taxon>Viridiplantae</taxon>
        <taxon>Streptophyta</taxon>
        <taxon>Embryophyta</taxon>
        <taxon>Tracheophyta</taxon>
        <taxon>Spermatophyta</taxon>
        <taxon>Magnoliopsida</taxon>
        <taxon>eudicotyledons</taxon>
        <taxon>Gunneridae</taxon>
        <taxon>Pentapetalae</taxon>
        <taxon>asterids</taxon>
        <taxon>Ericales</taxon>
        <taxon>Ericaceae</taxon>
        <taxon>Vaccinioideae</taxon>
        <taxon>Vaccinieae</taxon>
        <taxon>Vaccinium</taxon>
    </lineage>
</organism>
<dbReference type="Proteomes" id="UP000828048">
    <property type="component" value="Chromosome 9"/>
</dbReference>
<evidence type="ECO:0000313" key="2">
    <source>
        <dbReference type="Proteomes" id="UP000828048"/>
    </source>
</evidence>
<accession>A0ACB7ZJ84</accession>
<evidence type="ECO:0000313" key="1">
    <source>
        <dbReference type="EMBL" id="KAH7865917.1"/>
    </source>
</evidence>
<sequence length="442" mass="49234">MEECLCDAAMRGDLELLLDIIARDKYILDRVVVGIFKGKNPLHVAISTGQTKFVQNLLEIKPNLANVLDAELGAALHVASAKGHLDIVKALVKVSPETCLAHDRDGNNPLHVAAMKGHVQVIKELLRTSSVEAQVKVDRGDTILHLCVKYYQFRCLELLLKVIPNPNFVNDADTSGNTILHLAVHENQLEIIEHVLGNTKIAVNAINKCGQTALDINSHLVPKNPTDKEDVQVKIREILLNAGAVGREKDTVKDELLEPSWQTKRRNTFMIVSSLIATMSYQVGVNPPGGVWLDDSAEHKVGKAILGYNYPDLYPIFMCFNTIGFLLSLTTIQLLIITLPERGWVFRGIQAVISWCTIMTTAFAYLFSVFAISPGDKYERGASRAIKITAVLWVAIMSLLFGIQARQMKIDFCNERRFRVFQGHHRWPESNPTSVRGNEPNV</sequence>